<dbReference type="PANTHER" id="PTHR43142:SF1">
    <property type="entry name" value="CARBOXYLIC ESTER HYDROLASE"/>
    <property type="match status" value="1"/>
</dbReference>
<keyword evidence="6" id="KW-1185">Reference proteome</keyword>
<dbReference type="Proteomes" id="UP000285278">
    <property type="component" value="Unassembled WGS sequence"/>
</dbReference>
<feature type="domain" description="Carboxylesterase type B" evidence="4">
    <location>
        <begin position="7"/>
        <end position="449"/>
    </location>
</feature>
<dbReference type="PANTHER" id="PTHR43142">
    <property type="entry name" value="CARBOXYLIC ESTER HYDROLASE"/>
    <property type="match status" value="1"/>
</dbReference>
<accession>A0A418Q6B1</accession>
<evidence type="ECO:0000256" key="2">
    <source>
        <dbReference type="ARBA" id="ARBA00022801"/>
    </source>
</evidence>
<comment type="similarity">
    <text evidence="1 3">Belongs to the type-B carboxylesterase/lipase family.</text>
</comment>
<gene>
    <name evidence="5" type="ORF">D3M95_07560</name>
</gene>
<dbReference type="AlphaFoldDB" id="A0A418Q6B1"/>
<dbReference type="Gene3D" id="3.40.50.1820">
    <property type="entry name" value="alpha/beta hydrolase"/>
    <property type="match status" value="1"/>
</dbReference>
<dbReference type="InterPro" id="IPR029058">
    <property type="entry name" value="AB_hydrolase_fold"/>
</dbReference>
<keyword evidence="2 3" id="KW-0378">Hydrolase</keyword>
<dbReference type="EMBL" id="QXJK01000007">
    <property type="protein sequence ID" value="RIX34408.1"/>
    <property type="molecule type" value="Genomic_DNA"/>
</dbReference>
<dbReference type="EC" id="3.1.1.-" evidence="3"/>
<dbReference type="Pfam" id="PF00135">
    <property type="entry name" value="COesterase"/>
    <property type="match status" value="1"/>
</dbReference>
<name>A0A418Q6B1_9CORY</name>
<dbReference type="RefSeq" id="WP_119664926.1">
    <property type="nucleotide sequence ID" value="NZ_QXJK01000007.1"/>
</dbReference>
<dbReference type="InterPro" id="IPR019826">
    <property type="entry name" value="Carboxylesterase_B_AS"/>
</dbReference>
<evidence type="ECO:0000256" key="3">
    <source>
        <dbReference type="RuleBase" id="RU361235"/>
    </source>
</evidence>
<dbReference type="SUPFAM" id="SSF53474">
    <property type="entry name" value="alpha/beta-Hydrolases"/>
    <property type="match status" value="1"/>
</dbReference>
<dbReference type="STRING" id="1451189.CFAL_07530"/>
<dbReference type="InterPro" id="IPR002018">
    <property type="entry name" value="CarbesteraseB"/>
</dbReference>
<evidence type="ECO:0000313" key="6">
    <source>
        <dbReference type="Proteomes" id="UP000285278"/>
    </source>
</evidence>
<evidence type="ECO:0000259" key="4">
    <source>
        <dbReference type="Pfam" id="PF00135"/>
    </source>
</evidence>
<organism evidence="5 6">
    <name type="scientific">Corynebacterium falsenii</name>
    <dbReference type="NCBI Taxonomy" id="108486"/>
    <lineage>
        <taxon>Bacteria</taxon>
        <taxon>Bacillati</taxon>
        <taxon>Actinomycetota</taxon>
        <taxon>Actinomycetes</taxon>
        <taxon>Mycobacteriales</taxon>
        <taxon>Corynebacteriaceae</taxon>
        <taxon>Corynebacterium</taxon>
    </lineage>
</organism>
<proteinExistence type="inferred from homology"/>
<reference evidence="5 6" key="1">
    <citation type="submission" date="2018-09" db="EMBL/GenBank/DDBJ databases">
        <title>Optimization and identification of Corynebacterium falsenii FN1-14 from fish paste.</title>
        <authorList>
            <person name="Daroonpunt R."/>
            <person name="Tanasupawat S."/>
        </authorList>
    </citation>
    <scope>NUCLEOTIDE SEQUENCE [LARGE SCALE GENOMIC DNA]</scope>
    <source>
        <strain evidence="5 6">FN1-14</strain>
    </source>
</reference>
<dbReference type="OrthoDB" id="3199405at2"/>
<evidence type="ECO:0000256" key="1">
    <source>
        <dbReference type="ARBA" id="ARBA00005964"/>
    </source>
</evidence>
<dbReference type="PROSITE" id="PS00122">
    <property type="entry name" value="CARBOXYLESTERASE_B_1"/>
    <property type="match status" value="1"/>
</dbReference>
<sequence length="504" mass="55444">MSTADPLEVETDGGTLAGVRVNGVRTWRGVPYGTAERWKRPVRVQWKGVWPAEDYGPVAPQTTYTWKDEVVGNEDCLNLDVVRPDTDEQLPVVVYLHGGGFFAGASHTAVLRGFNFSKELNVVYVAVNFRLGVLGYLDMSALGAGDSDTCEPNPAVHDHLAALRWVQRNIAEFGGDPDNVTVMGESAGGSAAAVLMAVPEAEGLFHRAIVQSAPVMTVHSPEQSTVWARKLAQYAGLVPRTCSIADLRALPVSDLVRAGQQMLWRGGGLRELNPCFGTAVDGKTLPEGPLHQFQHGHQHKVPLLIGTNNDELSAAQMLYLTKSTRARAARTMLNAHDPVLASEIERAYGDLGERGSFALMLTDAIFWAQSVRLAELHSTTGAGVWMYRFDYAPALLRKLGVGAMHSMELSALFGDSQSSKARILLGKEQNIVTTHMQSAWRDFVWGQDPGWQHYHAPSRATRIFELEPHTVNDPRREFRLLWKDFAMRGWVGEESSIAMPRPGR</sequence>
<evidence type="ECO:0000313" key="5">
    <source>
        <dbReference type="EMBL" id="RIX34408.1"/>
    </source>
</evidence>
<dbReference type="GO" id="GO:0016787">
    <property type="term" value="F:hydrolase activity"/>
    <property type="evidence" value="ECO:0007669"/>
    <property type="project" value="UniProtKB-KW"/>
</dbReference>
<comment type="caution">
    <text evidence="5">The sequence shown here is derived from an EMBL/GenBank/DDBJ whole genome shotgun (WGS) entry which is preliminary data.</text>
</comment>
<protein>
    <recommendedName>
        <fullName evidence="3">Carboxylic ester hydrolase</fullName>
        <ecNumber evidence="3">3.1.1.-</ecNumber>
    </recommendedName>
</protein>